<sequence>MESILFFIFALLVLLFSAIIHEVSHGFSAKAQGDSTAEAAGRLTLNPLPHLDPFGSILLPLILALPALFGAPVIIIGWAKPVPFNPNNLKNKKWGPALVALAGPAANIVLAIIFGLVIRFFSISFLPALGLFLAIIVWINLLLAIFNLIPIPPLDGSKILFALFPYSWRDIEVWLERYGFILILLFIFFGFNLILPVIFFFFRLITGQSFLF</sequence>
<comment type="similarity">
    <text evidence="3">Belongs to the peptidase M50B family.</text>
</comment>
<gene>
    <name evidence="15" type="ORF">UV10_C0003G0013</name>
</gene>
<evidence type="ECO:0000259" key="14">
    <source>
        <dbReference type="Pfam" id="PF02163"/>
    </source>
</evidence>
<evidence type="ECO:0000256" key="4">
    <source>
        <dbReference type="ARBA" id="ARBA00022475"/>
    </source>
</evidence>
<evidence type="ECO:0000256" key="10">
    <source>
        <dbReference type="ARBA" id="ARBA00022989"/>
    </source>
</evidence>
<dbReference type="AlphaFoldDB" id="A0A0G0ZCI8"/>
<dbReference type="Pfam" id="PF02163">
    <property type="entry name" value="Peptidase_M50"/>
    <property type="match status" value="1"/>
</dbReference>
<comment type="caution">
    <text evidence="15">The sequence shown here is derived from an EMBL/GenBank/DDBJ whole genome shotgun (WGS) entry which is preliminary data.</text>
</comment>
<proteinExistence type="inferred from homology"/>
<feature type="domain" description="Peptidase M50" evidence="14">
    <location>
        <begin position="132"/>
        <end position="182"/>
    </location>
</feature>
<dbReference type="GO" id="GO:0005886">
    <property type="term" value="C:plasma membrane"/>
    <property type="evidence" value="ECO:0007669"/>
    <property type="project" value="UniProtKB-SubCell"/>
</dbReference>
<keyword evidence="6 13" id="KW-0812">Transmembrane</keyword>
<evidence type="ECO:0000313" key="15">
    <source>
        <dbReference type="EMBL" id="KKS46384.1"/>
    </source>
</evidence>
<feature type="transmembrane region" description="Helical" evidence="13">
    <location>
        <begin position="98"/>
        <end position="122"/>
    </location>
</feature>
<keyword evidence="5" id="KW-0645">Protease</keyword>
<keyword evidence="10 13" id="KW-1133">Transmembrane helix</keyword>
<feature type="transmembrane region" description="Helical" evidence="13">
    <location>
        <begin position="178"/>
        <end position="202"/>
    </location>
</feature>
<dbReference type="GO" id="GO:0006508">
    <property type="term" value="P:proteolysis"/>
    <property type="evidence" value="ECO:0007669"/>
    <property type="project" value="UniProtKB-KW"/>
</dbReference>
<dbReference type="GO" id="GO:0046872">
    <property type="term" value="F:metal ion binding"/>
    <property type="evidence" value="ECO:0007669"/>
    <property type="project" value="UniProtKB-KW"/>
</dbReference>
<dbReference type="PANTHER" id="PTHR35864">
    <property type="entry name" value="ZINC METALLOPROTEASE MJ0611-RELATED"/>
    <property type="match status" value="1"/>
</dbReference>
<dbReference type="Proteomes" id="UP000034951">
    <property type="component" value="Unassembled WGS sequence"/>
</dbReference>
<dbReference type="GO" id="GO:0008237">
    <property type="term" value="F:metallopeptidase activity"/>
    <property type="evidence" value="ECO:0007669"/>
    <property type="project" value="UniProtKB-KW"/>
</dbReference>
<dbReference type="InterPro" id="IPR008915">
    <property type="entry name" value="Peptidase_M50"/>
</dbReference>
<keyword evidence="12 13" id="KW-0472">Membrane</keyword>
<evidence type="ECO:0000256" key="13">
    <source>
        <dbReference type="SAM" id="Phobius"/>
    </source>
</evidence>
<keyword evidence="11" id="KW-0482">Metalloprotease</keyword>
<evidence type="ECO:0000256" key="12">
    <source>
        <dbReference type="ARBA" id="ARBA00023136"/>
    </source>
</evidence>
<organism evidence="15 16">
    <name type="scientific">Candidatus Azambacteria bacterium GW2011_GWA1_42_19</name>
    <dbReference type="NCBI Taxonomy" id="1618609"/>
    <lineage>
        <taxon>Bacteria</taxon>
        <taxon>Candidatus Azamiibacteriota</taxon>
    </lineage>
</organism>
<name>A0A0G0ZCI8_9BACT</name>
<keyword evidence="9" id="KW-0862">Zinc</keyword>
<dbReference type="PANTHER" id="PTHR35864:SF1">
    <property type="entry name" value="ZINC METALLOPROTEASE YWHC-RELATED"/>
    <property type="match status" value="1"/>
</dbReference>
<comment type="subcellular location">
    <subcellularLocation>
        <location evidence="2">Cell membrane</location>
        <topology evidence="2">Multi-pass membrane protein</topology>
    </subcellularLocation>
</comment>
<keyword evidence="8" id="KW-0378">Hydrolase</keyword>
<accession>A0A0G0ZCI8</accession>
<evidence type="ECO:0000256" key="9">
    <source>
        <dbReference type="ARBA" id="ARBA00022833"/>
    </source>
</evidence>
<evidence type="ECO:0000256" key="3">
    <source>
        <dbReference type="ARBA" id="ARBA00007931"/>
    </source>
</evidence>
<evidence type="ECO:0000256" key="6">
    <source>
        <dbReference type="ARBA" id="ARBA00022692"/>
    </source>
</evidence>
<reference evidence="15 16" key="1">
    <citation type="journal article" date="2015" name="Nature">
        <title>rRNA introns, odd ribosomes, and small enigmatic genomes across a large radiation of phyla.</title>
        <authorList>
            <person name="Brown C.T."/>
            <person name="Hug L.A."/>
            <person name="Thomas B.C."/>
            <person name="Sharon I."/>
            <person name="Castelle C.J."/>
            <person name="Singh A."/>
            <person name="Wilkins M.J."/>
            <person name="Williams K.H."/>
            <person name="Banfield J.F."/>
        </authorList>
    </citation>
    <scope>NUCLEOTIDE SEQUENCE [LARGE SCALE GENOMIC DNA]</scope>
</reference>
<protein>
    <recommendedName>
        <fullName evidence="14">Peptidase M50 domain-containing protein</fullName>
    </recommendedName>
</protein>
<evidence type="ECO:0000256" key="8">
    <source>
        <dbReference type="ARBA" id="ARBA00022801"/>
    </source>
</evidence>
<feature type="transmembrane region" description="Helical" evidence="13">
    <location>
        <begin position="128"/>
        <end position="149"/>
    </location>
</feature>
<dbReference type="InterPro" id="IPR052348">
    <property type="entry name" value="Metallopeptidase_M50B"/>
</dbReference>
<evidence type="ECO:0000256" key="11">
    <source>
        <dbReference type="ARBA" id="ARBA00023049"/>
    </source>
</evidence>
<evidence type="ECO:0000256" key="5">
    <source>
        <dbReference type="ARBA" id="ARBA00022670"/>
    </source>
</evidence>
<evidence type="ECO:0000313" key="16">
    <source>
        <dbReference type="Proteomes" id="UP000034951"/>
    </source>
</evidence>
<evidence type="ECO:0000256" key="2">
    <source>
        <dbReference type="ARBA" id="ARBA00004651"/>
    </source>
</evidence>
<dbReference type="EMBL" id="LCDE01000003">
    <property type="protein sequence ID" value="KKS46384.1"/>
    <property type="molecule type" value="Genomic_DNA"/>
</dbReference>
<dbReference type="InterPro" id="IPR044537">
    <property type="entry name" value="Rip2-like"/>
</dbReference>
<evidence type="ECO:0000256" key="1">
    <source>
        <dbReference type="ARBA" id="ARBA00001947"/>
    </source>
</evidence>
<keyword evidence="7" id="KW-0479">Metal-binding</keyword>
<feature type="transmembrane region" description="Helical" evidence="13">
    <location>
        <begin position="57"/>
        <end position="78"/>
    </location>
</feature>
<keyword evidence="4" id="KW-1003">Cell membrane</keyword>
<dbReference type="CDD" id="cd06158">
    <property type="entry name" value="S2P-M50_like_1"/>
    <property type="match status" value="1"/>
</dbReference>
<evidence type="ECO:0000256" key="7">
    <source>
        <dbReference type="ARBA" id="ARBA00022723"/>
    </source>
</evidence>
<comment type="cofactor">
    <cofactor evidence="1">
        <name>Zn(2+)</name>
        <dbReference type="ChEBI" id="CHEBI:29105"/>
    </cofactor>
</comment>